<organism evidence="2 3">
    <name type="scientific">Dacryopinax primogenitus (strain DJM 731)</name>
    <name type="common">Brown rot fungus</name>
    <dbReference type="NCBI Taxonomy" id="1858805"/>
    <lineage>
        <taxon>Eukaryota</taxon>
        <taxon>Fungi</taxon>
        <taxon>Dikarya</taxon>
        <taxon>Basidiomycota</taxon>
        <taxon>Agaricomycotina</taxon>
        <taxon>Dacrymycetes</taxon>
        <taxon>Dacrymycetales</taxon>
        <taxon>Dacrymycetaceae</taxon>
        <taxon>Dacryopinax</taxon>
    </lineage>
</organism>
<dbReference type="Proteomes" id="UP000030653">
    <property type="component" value="Unassembled WGS sequence"/>
</dbReference>
<feature type="signal peptide" evidence="1">
    <location>
        <begin position="1"/>
        <end position="19"/>
    </location>
</feature>
<sequence length="69" mass="7555">MQLQMMLAVIALLLVGAHALPSHPRADDAAPKAHWSSAEFDLTERSDAAYSSGGKWFVDPPGTDYEERK</sequence>
<dbReference type="GeneID" id="63683494"/>
<feature type="chain" id="PRO_5004067426" evidence="1">
    <location>
        <begin position="20"/>
        <end position="69"/>
    </location>
</feature>
<dbReference type="HOGENOM" id="CLU_2775885_0_0_1"/>
<dbReference type="EMBL" id="JH795862">
    <property type="protein sequence ID" value="EJU02294.1"/>
    <property type="molecule type" value="Genomic_DNA"/>
</dbReference>
<evidence type="ECO:0000313" key="3">
    <source>
        <dbReference type="Proteomes" id="UP000030653"/>
    </source>
</evidence>
<evidence type="ECO:0000256" key="1">
    <source>
        <dbReference type="SAM" id="SignalP"/>
    </source>
</evidence>
<accession>M5G0M7</accession>
<dbReference type="AlphaFoldDB" id="M5G0M7"/>
<protein>
    <submittedName>
        <fullName evidence="2">Uncharacterized protein</fullName>
    </submittedName>
</protein>
<name>M5G0M7_DACPD</name>
<reference evidence="2 3" key="1">
    <citation type="journal article" date="2012" name="Science">
        <title>The Paleozoic origin of enzymatic lignin decomposition reconstructed from 31 fungal genomes.</title>
        <authorList>
            <person name="Floudas D."/>
            <person name="Binder M."/>
            <person name="Riley R."/>
            <person name="Barry K."/>
            <person name="Blanchette R.A."/>
            <person name="Henrissat B."/>
            <person name="Martinez A.T."/>
            <person name="Otillar R."/>
            <person name="Spatafora J.W."/>
            <person name="Yadav J.S."/>
            <person name="Aerts A."/>
            <person name="Benoit I."/>
            <person name="Boyd A."/>
            <person name="Carlson A."/>
            <person name="Copeland A."/>
            <person name="Coutinho P.M."/>
            <person name="de Vries R.P."/>
            <person name="Ferreira P."/>
            <person name="Findley K."/>
            <person name="Foster B."/>
            <person name="Gaskell J."/>
            <person name="Glotzer D."/>
            <person name="Gorecki P."/>
            <person name="Heitman J."/>
            <person name="Hesse C."/>
            <person name="Hori C."/>
            <person name="Igarashi K."/>
            <person name="Jurgens J.A."/>
            <person name="Kallen N."/>
            <person name="Kersten P."/>
            <person name="Kohler A."/>
            <person name="Kuees U."/>
            <person name="Kumar T.K.A."/>
            <person name="Kuo A."/>
            <person name="LaButti K."/>
            <person name="Larrondo L.F."/>
            <person name="Lindquist E."/>
            <person name="Ling A."/>
            <person name="Lombard V."/>
            <person name="Lucas S."/>
            <person name="Lundell T."/>
            <person name="Martin R."/>
            <person name="McLaughlin D.J."/>
            <person name="Morgenstern I."/>
            <person name="Morin E."/>
            <person name="Murat C."/>
            <person name="Nagy L.G."/>
            <person name="Nolan M."/>
            <person name="Ohm R.A."/>
            <person name="Patyshakuliyeva A."/>
            <person name="Rokas A."/>
            <person name="Ruiz-Duenas F.J."/>
            <person name="Sabat G."/>
            <person name="Salamov A."/>
            <person name="Samejima M."/>
            <person name="Schmutz J."/>
            <person name="Slot J.C."/>
            <person name="St John F."/>
            <person name="Stenlid J."/>
            <person name="Sun H."/>
            <person name="Sun S."/>
            <person name="Syed K."/>
            <person name="Tsang A."/>
            <person name="Wiebenga A."/>
            <person name="Young D."/>
            <person name="Pisabarro A."/>
            <person name="Eastwood D.C."/>
            <person name="Martin F."/>
            <person name="Cullen D."/>
            <person name="Grigoriev I.V."/>
            <person name="Hibbett D.S."/>
        </authorList>
    </citation>
    <scope>NUCLEOTIDE SEQUENCE [LARGE SCALE GENOMIC DNA]</scope>
    <source>
        <strain evidence="2 3">DJM-731 SS1</strain>
    </source>
</reference>
<evidence type="ECO:0000313" key="2">
    <source>
        <dbReference type="EMBL" id="EJU02294.1"/>
    </source>
</evidence>
<keyword evidence="3" id="KW-1185">Reference proteome</keyword>
<gene>
    <name evidence="2" type="ORF">DACRYDRAFT_107224</name>
</gene>
<proteinExistence type="predicted"/>
<keyword evidence="1" id="KW-0732">Signal</keyword>
<dbReference type="RefSeq" id="XP_040629191.1">
    <property type="nucleotide sequence ID" value="XM_040768432.1"/>
</dbReference>